<keyword evidence="4" id="KW-0808">Transferase</keyword>
<keyword evidence="12" id="KW-1185">Reference proteome</keyword>
<keyword evidence="3" id="KW-0328">Glycosyltransferase</keyword>
<dbReference type="PANTHER" id="PTHR19297">
    <property type="entry name" value="GLYCOSYLTRANSFERASE 14 FAMILY MEMBER"/>
    <property type="match status" value="1"/>
</dbReference>
<organism evidence="12 13">
    <name type="scientific">Mesorhabditis belari</name>
    <dbReference type="NCBI Taxonomy" id="2138241"/>
    <lineage>
        <taxon>Eukaryota</taxon>
        <taxon>Metazoa</taxon>
        <taxon>Ecdysozoa</taxon>
        <taxon>Nematoda</taxon>
        <taxon>Chromadorea</taxon>
        <taxon>Rhabditida</taxon>
        <taxon>Rhabditina</taxon>
        <taxon>Rhabditomorpha</taxon>
        <taxon>Rhabditoidea</taxon>
        <taxon>Rhabditidae</taxon>
        <taxon>Mesorhabditinae</taxon>
        <taxon>Mesorhabditis</taxon>
    </lineage>
</organism>
<evidence type="ECO:0000256" key="11">
    <source>
        <dbReference type="SAM" id="Phobius"/>
    </source>
</evidence>
<evidence type="ECO:0000256" key="1">
    <source>
        <dbReference type="ARBA" id="ARBA00004606"/>
    </source>
</evidence>
<evidence type="ECO:0000256" key="7">
    <source>
        <dbReference type="ARBA" id="ARBA00022989"/>
    </source>
</evidence>
<dbReference type="InterPro" id="IPR003406">
    <property type="entry name" value="Glyco_trans_14"/>
</dbReference>
<keyword evidence="5 11" id="KW-0812">Transmembrane</keyword>
<dbReference type="AlphaFoldDB" id="A0AAF3J5V2"/>
<dbReference type="PANTHER" id="PTHR19297:SF185">
    <property type="entry name" value="BETA-1,3-GALACTOSYL-O-GLYCOSYL-GLYCOPROTEIN BETA-1,6-N-ACETYLGLUCOSAMINYLTRANSFERASE 3"/>
    <property type="match status" value="1"/>
</dbReference>
<keyword evidence="6" id="KW-0735">Signal-anchor</keyword>
<name>A0AAF3J5V2_9BILA</name>
<proteinExistence type="inferred from homology"/>
<dbReference type="Proteomes" id="UP000887575">
    <property type="component" value="Unassembled WGS sequence"/>
</dbReference>
<evidence type="ECO:0000313" key="13">
    <source>
        <dbReference type="WBParaSite" id="MBELARI_LOCUS18110"/>
    </source>
</evidence>
<protein>
    <submittedName>
        <fullName evidence="13">Core-2/I-Branching enzyme</fullName>
    </submittedName>
</protein>
<evidence type="ECO:0000256" key="6">
    <source>
        <dbReference type="ARBA" id="ARBA00022968"/>
    </source>
</evidence>
<evidence type="ECO:0000313" key="12">
    <source>
        <dbReference type="Proteomes" id="UP000887575"/>
    </source>
</evidence>
<evidence type="ECO:0000256" key="5">
    <source>
        <dbReference type="ARBA" id="ARBA00022692"/>
    </source>
</evidence>
<dbReference type="GO" id="GO:0016020">
    <property type="term" value="C:membrane"/>
    <property type="evidence" value="ECO:0007669"/>
    <property type="project" value="UniProtKB-SubCell"/>
</dbReference>
<accession>A0AAF3J5V2</accession>
<evidence type="ECO:0000256" key="10">
    <source>
        <dbReference type="ARBA" id="ARBA00038150"/>
    </source>
</evidence>
<evidence type="ECO:0000256" key="8">
    <source>
        <dbReference type="ARBA" id="ARBA00023136"/>
    </source>
</evidence>
<dbReference type="GO" id="GO:0008375">
    <property type="term" value="F:acetylglucosaminyltransferase activity"/>
    <property type="evidence" value="ECO:0007669"/>
    <property type="project" value="TreeGrafter"/>
</dbReference>
<comment type="subcellular location">
    <subcellularLocation>
        <location evidence="1">Membrane</location>
        <topology evidence="1">Single-pass type II membrane protein</topology>
    </subcellularLocation>
</comment>
<keyword evidence="7 11" id="KW-1133">Transmembrane helix</keyword>
<sequence>MGRLHRLAKLLLSTAFLLVACVICHLILIASWNQSTFLLDRISIDCDAINGVNISELDNPTLAKWASWKYDHADREMAIYATSPGEASTVVDRDSHALFNETIHGLSSCFDNIHVVTSNRSIGWGGHEILTSMYGCAEYLAKQEHPWKYYQYLSGFDVPLKTNLEMVRIFRALNQTVNVEVVEPPHQTRNSRGELTPLRIYKASMSALVPRAAMNAVTKEHSAITTAVIRWLNVSPIASDELLWPTIFGNMRRLPIPGGFDARLILRKKSKRQSETNLKQRKYPRMNINVKITKSNGIIAATSRDVPVRYWLGRFQIWRNDKDEELCHGKMTHSSCVYGVGDVPNLLKRPELVAHKLYIDYQPAAFFCLLKEHQRRSMDAHNKFNASVFSSMPFVELARGVDIEHLSHPELLY</sequence>
<reference evidence="13" key="1">
    <citation type="submission" date="2024-02" db="UniProtKB">
        <authorList>
            <consortium name="WormBaseParasite"/>
        </authorList>
    </citation>
    <scope>IDENTIFICATION</scope>
</reference>
<evidence type="ECO:0000256" key="2">
    <source>
        <dbReference type="ARBA" id="ARBA00004922"/>
    </source>
</evidence>
<comment type="similarity">
    <text evidence="10">Belongs to the glycosyltransferase 14 family.</text>
</comment>
<keyword evidence="8 11" id="KW-0472">Membrane</keyword>
<evidence type="ECO:0000256" key="4">
    <source>
        <dbReference type="ARBA" id="ARBA00022679"/>
    </source>
</evidence>
<dbReference type="PROSITE" id="PS51257">
    <property type="entry name" value="PROKAR_LIPOPROTEIN"/>
    <property type="match status" value="1"/>
</dbReference>
<dbReference type="Pfam" id="PF02485">
    <property type="entry name" value="Branch"/>
    <property type="match status" value="1"/>
</dbReference>
<feature type="transmembrane region" description="Helical" evidence="11">
    <location>
        <begin position="7"/>
        <end position="32"/>
    </location>
</feature>
<dbReference type="WBParaSite" id="MBELARI_LOCUS18110">
    <property type="protein sequence ID" value="MBELARI_LOCUS18110"/>
    <property type="gene ID" value="MBELARI_LOCUS18110"/>
</dbReference>
<evidence type="ECO:0000256" key="3">
    <source>
        <dbReference type="ARBA" id="ARBA00022676"/>
    </source>
</evidence>
<comment type="pathway">
    <text evidence="2">Protein modification; protein glycosylation.</text>
</comment>
<evidence type="ECO:0000256" key="9">
    <source>
        <dbReference type="ARBA" id="ARBA00023180"/>
    </source>
</evidence>
<keyword evidence="9" id="KW-0325">Glycoprotein</keyword>